<name>A0A494RGW1_9CAUL</name>
<dbReference type="RefSeq" id="WP_121482799.1">
    <property type="nucleotide sequence ID" value="NZ_CP032707.1"/>
</dbReference>
<dbReference type="InterPro" id="IPR058245">
    <property type="entry name" value="NreC/VraR/RcsB-like_REC"/>
</dbReference>
<dbReference type="PRINTS" id="PR00038">
    <property type="entry name" value="HTHLUXR"/>
</dbReference>
<dbReference type="SUPFAM" id="SSF46894">
    <property type="entry name" value="C-terminal effector domain of the bipartite response regulators"/>
    <property type="match status" value="1"/>
</dbReference>
<keyword evidence="2 6" id="KW-0238">DNA-binding</keyword>
<reference evidence="6 7" key="1">
    <citation type="submission" date="2018-10" db="EMBL/GenBank/DDBJ databases">
        <title>Complete genome sequence of Brevundimonas naejangsanensis BRV3.</title>
        <authorList>
            <person name="Berrios L."/>
            <person name="Ely B."/>
        </authorList>
    </citation>
    <scope>NUCLEOTIDE SEQUENCE [LARGE SCALE GENOMIC DNA]</scope>
    <source>
        <strain evidence="6 7">BRV3</strain>
    </source>
</reference>
<protein>
    <submittedName>
        <fullName evidence="6">DNA-binding response regulator</fullName>
    </submittedName>
</protein>
<dbReference type="InterPro" id="IPR051015">
    <property type="entry name" value="EvgA-like"/>
</dbReference>
<evidence type="ECO:0000259" key="5">
    <source>
        <dbReference type="PROSITE" id="PS50110"/>
    </source>
</evidence>
<dbReference type="GO" id="GO:0003677">
    <property type="term" value="F:DNA binding"/>
    <property type="evidence" value="ECO:0007669"/>
    <property type="project" value="UniProtKB-KW"/>
</dbReference>
<dbReference type="Pfam" id="PF00196">
    <property type="entry name" value="GerE"/>
    <property type="match status" value="1"/>
</dbReference>
<dbReference type="InterPro" id="IPR001789">
    <property type="entry name" value="Sig_transdc_resp-reg_receiver"/>
</dbReference>
<dbReference type="GO" id="GO:0006355">
    <property type="term" value="P:regulation of DNA-templated transcription"/>
    <property type="evidence" value="ECO:0007669"/>
    <property type="project" value="InterPro"/>
</dbReference>
<feature type="domain" description="Response regulatory" evidence="5">
    <location>
        <begin position="9"/>
        <end position="126"/>
    </location>
</feature>
<evidence type="ECO:0000313" key="7">
    <source>
        <dbReference type="Proteomes" id="UP000276984"/>
    </source>
</evidence>
<dbReference type="PROSITE" id="PS50043">
    <property type="entry name" value="HTH_LUXR_2"/>
    <property type="match status" value="1"/>
</dbReference>
<dbReference type="InterPro" id="IPR000792">
    <property type="entry name" value="Tscrpt_reg_LuxR_C"/>
</dbReference>
<dbReference type="CDD" id="cd17535">
    <property type="entry name" value="REC_NarL-like"/>
    <property type="match status" value="1"/>
</dbReference>
<organism evidence="6 7">
    <name type="scientific">Brevundimonas naejangsanensis</name>
    <dbReference type="NCBI Taxonomy" id="588932"/>
    <lineage>
        <taxon>Bacteria</taxon>
        <taxon>Pseudomonadati</taxon>
        <taxon>Pseudomonadota</taxon>
        <taxon>Alphaproteobacteria</taxon>
        <taxon>Caulobacterales</taxon>
        <taxon>Caulobacteraceae</taxon>
        <taxon>Brevundimonas</taxon>
    </lineage>
</organism>
<proteinExistence type="predicted"/>
<dbReference type="EMBL" id="CP032707">
    <property type="protein sequence ID" value="AYG95665.1"/>
    <property type="molecule type" value="Genomic_DNA"/>
</dbReference>
<dbReference type="SMART" id="SM00421">
    <property type="entry name" value="HTH_LUXR"/>
    <property type="match status" value="1"/>
</dbReference>
<dbReference type="InterPro" id="IPR016032">
    <property type="entry name" value="Sig_transdc_resp-reg_C-effctor"/>
</dbReference>
<dbReference type="Gene3D" id="3.40.50.2300">
    <property type="match status" value="1"/>
</dbReference>
<evidence type="ECO:0000256" key="2">
    <source>
        <dbReference type="ARBA" id="ARBA00023125"/>
    </source>
</evidence>
<dbReference type="Pfam" id="PF00072">
    <property type="entry name" value="Response_reg"/>
    <property type="match status" value="1"/>
</dbReference>
<sequence>MSAHLSMNTIVVADGQPLYRAGLVATLHNYRVAKVIREEADFPGVLASLAAAPDTRLVSIDLELPGMGALSGVRRLRSRHPAVKVVVVDWPEAQRAVFDALAAGAHGYVPKQHSPSQMAAGFQAVLKGNIYVPASVCDEPSPPCDSSRRDGQPQLLTRRQREVLTLLTTGRSNKEIARALMISESTVKVHLAAAFRLLGVRSRMAAATALRGFAAAAGSDGVDPSRHHPK</sequence>
<keyword evidence="7" id="KW-1185">Reference proteome</keyword>
<dbReference type="PROSITE" id="PS50110">
    <property type="entry name" value="RESPONSE_REGULATORY"/>
    <property type="match status" value="1"/>
</dbReference>
<dbReference type="OrthoDB" id="9782896at2"/>
<gene>
    <name evidence="6" type="ORF">D8I30_11080</name>
</gene>
<dbReference type="GO" id="GO:0000160">
    <property type="term" value="P:phosphorelay signal transduction system"/>
    <property type="evidence" value="ECO:0007669"/>
    <property type="project" value="InterPro"/>
</dbReference>
<evidence type="ECO:0000313" key="6">
    <source>
        <dbReference type="EMBL" id="AYG95665.1"/>
    </source>
</evidence>
<feature type="domain" description="HTH luxR-type" evidence="4">
    <location>
        <begin position="149"/>
        <end position="214"/>
    </location>
</feature>
<dbReference type="SUPFAM" id="SSF52172">
    <property type="entry name" value="CheY-like"/>
    <property type="match status" value="1"/>
</dbReference>
<feature type="modified residue" description="4-aspartylphosphate" evidence="3">
    <location>
        <position position="61"/>
    </location>
</feature>
<dbReference type="AlphaFoldDB" id="A0A494RGW1"/>
<dbReference type="PANTHER" id="PTHR45566">
    <property type="entry name" value="HTH-TYPE TRANSCRIPTIONAL REGULATOR YHJB-RELATED"/>
    <property type="match status" value="1"/>
</dbReference>
<dbReference type="PANTHER" id="PTHR45566:SF2">
    <property type="entry name" value="NARL SUBFAMILY"/>
    <property type="match status" value="1"/>
</dbReference>
<accession>A0A494RGW1</accession>
<evidence type="ECO:0000259" key="4">
    <source>
        <dbReference type="PROSITE" id="PS50043"/>
    </source>
</evidence>
<dbReference type="CDD" id="cd06170">
    <property type="entry name" value="LuxR_C_like"/>
    <property type="match status" value="1"/>
</dbReference>
<evidence type="ECO:0000256" key="3">
    <source>
        <dbReference type="PROSITE-ProRule" id="PRU00169"/>
    </source>
</evidence>
<keyword evidence="1 3" id="KW-0597">Phosphoprotein</keyword>
<dbReference type="Proteomes" id="UP000276984">
    <property type="component" value="Chromosome"/>
</dbReference>
<evidence type="ECO:0000256" key="1">
    <source>
        <dbReference type="ARBA" id="ARBA00022553"/>
    </source>
</evidence>
<dbReference type="InterPro" id="IPR011006">
    <property type="entry name" value="CheY-like_superfamily"/>
</dbReference>